<dbReference type="AlphaFoldDB" id="A0A4Y2EKL8"/>
<accession>A0A4Y2EKL8</accession>
<sequence length="38" mass="4342">MRMRGCRISNLALVNPMAHYCGEDLRSHSDDSSYPEKT</sequence>
<dbReference type="Proteomes" id="UP000499080">
    <property type="component" value="Unassembled WGS sequence"/>
</dbReference>
<keyword evidence="2" id="KW-1185">Reference proteome</keyword>
<reference evidence="1 2" key="1">
    <citation type="journal article" date="2019" name="Sci. Rep.">
        <title>Orb-weaving spider Araneus ventricosus genome elucidates the spidroin gene catalogue.</title>
        <authorList>
            <person name="Kono N."/>
            <person name="Nakamura H."/>
            <person name="Ohtoshi R."/>
            <person name="Moran D.A.P."/>
            <person name="Shinohara A."/>
            <person name="Yoshida Y."/>
            <person name="Fujiwara M."/>
            <person name="Mori M."/>
            <person name="Tomita M."/>
            <person name="Arakawa K."/>
        </authorList>
    </citation>
    <scope>NUCLEOTIDE SEQUENCE [LARGE SCALE GENOMIC DNA]</scope>
</reference>
<gene>
    <name evidence="1" type="ORF">AVEN_201084_1</name>
</gene>
<evidence type="ECO:0000313" key="2">
    <source>
        <dbReference type="Proteomes" id="UP000499080"/>
    </source>
</evidence>
<evidence type="ECO:0000313" key="1">
    <source>
        <dbReference type="EMBL" id="GBM28424.1"/>
    </source>
</evidence>
<proteinExistence type="predicted"/>
<feature type="non-terminal residue" evidence="1">
    <location>
        <position position="38"/>
    </location>
</feature>
<name>A0A4Y2EKL8_ARAVE</name>
<organism evidence="1 2">
    <name type="scientific">Araneus ventricosus</name>
    <name type="common">Orbweaver spider</name>
    <name type="synonym">Epeira ventricosa</name>
    <dbReference type="NCBI Taxonomy" id="182803"/>
    <lineage>
        <taxon>Eukaryota</taxon>
        <taxon>Metazoa</taxon>
        <taxon>Ecdysozoa</taxon>
        <taxon>Arthropoda</taxon>
        <taxon>Chelicerata</taxon>
        <taxon>Arachnida</taxon>
        <taxon>Araneae</taxon>
        <taxon>Araneomorphae</taxon>
        <taxon>Entelegynae</taxon>
        <taxon>Araneoidea</taxon>
        <taxon>Araneidae</taxon>
        <taxon>Araneus</taxon>
    </lineage>
</organism>
<protein>
    <submittedName>
        <fullName evidence="1">Uncharacterized protein</fullName>
    </submittedName>
</protein>
<dbReference type="EMBL" id="BGPR01170310">
    <property type="protein sequence ID" value="GBM28424.1"/>
    <property type="molecule type" value="Genomic_DNA"/>
</dbReference>
<comment type="caution">
    <text evidence="1">The sequence shown here is derived from an EMBL/GenBank/DDBJ whole genome shotgun (WGS) entry which is preliminary data.</text>
</comment>